<sequence>MKERRHAIGIDLGGSYIKYALVTENGKIKFESKKPTEVEKGRDHLISALKQSILEAKLLAESEGLEITGVGIGTPGIIDNGLILGGAENLPEWESLPLAGILNKGFGFPVFVENDANLMGLGEFHYGSKTHNTDIIFITVGTGIGGAMVLNGKLYGGHRNRGAELGHIIINPDGEKCSCGGIGCWEAHASVTALIRDYKNALIERGKRVPGKVDGKYIVERYLKKEKEAQQALETHFYYLSAGLAGLINIFSPQRVVVGGGISEAGEFYIREIRKRTLKMAMKETQVFTKISRAELGNKAGMFGAAALVFDSLKKSEKVEN</sequence>
<dbReference type="Proteomes" id="UP000184164">
    <property type="component" value="Unassembled WGS sequence"/>
</dbReference>
<dbReference type="CDD" id="cd24068">
    <property type="entry name" value="ASKHA_NBD_ROK_FnNanK-like"/>
    <property type="match status" value="1"/>
</dbReference>
<proteinExistence type="inferred from homology"/>
<keyword evidence="3" id="KW-1185">Reference proteome</keyword>
<protein>
    <submittedName>
        <fullName evidence="2">Glucokinase</fullName>
    </submittedName>
</protein>
<keyword evidence="2" id="KW-0808">Transferase</keyword>
<dbReference type="PANTHER" id="PTHR18964">
    <property type="entry name" value="ROK (REPRESSOR, ORF, KINASE) FAMILY"/>
    <property type="match status" value="1"/>
</dbReference>
<dbReference type="STRING" id="1484053.SAMN05444274_102482"/>
<dbReference type="PANTHER" id="PTHR18964:SF149">
    <property type="entry name" value="BIFUNCTIONAL UDP-N-ACETYLGLUCOSAMINE 2-EPIMERASE_N-ACETYLMANNOSAMINE KINASE"/>
    <property type="match status" value="1"/>
</dbReference>
<organism evidence="2 3">
    <name type="scientific">Mariniphaga anaerophila</name>
    <dbReference type="NCBI Taxonomy" id="1484053"/>
    <lineage>
        <taxon>Bacteria</taxon>
        <taxon>Pseudomonadati</taxon>
        <taxon>Bacteroidota</taxon>
        <taxon>Bacteroidia</taxon>
        <taxon>Marinilabiliales</taxon>
        <taxon>Prolixibacteraceae</taxon>
        <taxon>Mariniphaga</taxon>
    </lineage>
</organism>
<dbReference type="Gene3D" id="3.30.420.40">
    <property type="match status" value="2"/>
</dbReference>
<dbReference type="Pfam" id="PF00480">
    <property type="entry name" value="ROK"/>
    <property type="match status" value="1"/>
</dbReference>
<evidence type="ECO:0000313" key="2">
    <source>
        <dbReference type="EMBL" id="SHE82015.1"/>
    </source>
</evidence>
<dbReference type="EMBL" id="FQUM01000002">
    <property type="protein sequence ID" value="SHE82015.1"/>
    <property type="molecule type" value="Genomic_DNA"/>
</dbReference>
<dbReference type="SUPFAM" id="SSF53067">
    <property type="entry name" value="Actin-like ATPase domain"/>
    <property type="match status" value="1"/>
</dbReference>
<accession>A0A1M4WLD5</accession>
<gene>
    <name evidence="2" type="ORF">SAMN05444274_102482</name>
</gene>
<dbReference type="RefSeq" id="WP_072999695.1">
    <property type="nucleotide sequence ID" value="NZ_FQUM01000002.1"/>
</dbReference>
<comment type="similarity">
    <text evidence="1">Belongs to the ROK (NagC/XylR) family.</text>
</comment>
<dbReference type="InterPro" id="IPR049874">
    <property type="entry name" value="ROK_cs"/>
</dbReference>
<reference evidence="2 3" key="1">
    <citation type="submission" date="2016-11" db="EMBL/GenBank/DDBJ databases">
        <authorList>
            <person name="Jaros S."/>
            <person name="Januszkiewicz K."/>
            <person name="Wedrychowicz H."/>
        </authorList>
    </citation>
    <scope>NUCLEOTIDE SEQUENCE [LARGE SCALE GENOMIC DNA]</scope>
    <source>
        <strain evidence="2 3">DSM 26910</strain>
    </source>
</reference>
<evidence type="ECO:0000256" key="1">
    <source>
        <dbReference type="ARBA" id="ARBA00006479"/>
    </source>
</evidence>
<keyword evidence="2" id="KW-0418">Kinase</keyword>
<dbReference type="InterPro" id="IPR043129">
    <property type="entry name" value="ATPase_NBD"/>
</dbReference>
<name>A0A1M4WLD5_9BACT</name>
<dbReference type="GO" id="GO:0016301">
    <property type="term" value="F:kinase activity"/>
    <property type="evidence" value="ECO:0007669"/>
    <property type="project" value="UniProtKB-KW"/>
</dbReference>
<dbReference type="PROSITE" id="PS01125">
    <property type="entry name" value="ROK"/>
    <property type="match status" value="1"/>
</dbReference>
<evidence type="ECO:0000313" key="3">
    <source>
        <dbReference type="Proteomes" id="UP000184164"/>
    </source>
</evidence>
<dbReference type="InterPro" id="IPR000600">
    <property type="entry name" value="ROK"/>
</dbReference>
<dbReference type="AlphaFoldDB" id="A0A1M4WLD5"/>
<dbReference type="OrthoDB" id="9810372at2"/>